<dbReference type="AlphaFoldDB" id="A0A375CJW1"/>
<accession>A0A375CJW1</accession>
<feature type="region of interest" description="Disordered" evidence="1">
    <location>
        <begin position="110"/>
        <end position="135"/>
    </location>
</feature>
<dbReference type="EMBL" id="OFSQ01000043">
    <property type="protein sequence ID" value="SOY74129.1"/>
    <property type="molecule type" value="Genomic_DNA"/>
</dbReference>
<comment type="caution">
    <text evidence="2">The sequence shown here is derived from an EMBL/GenBank/DDBJ whole genome shotgun (WGS) entry which is preliminary data.</text>
</comment>
<evidence type="ECO:0000256" key="1">
    <source>
        <dbReference type="SAM" id="MobiDB-lite"/>
    </source>
</evidence>
<proteinExistence type="predicted"/>
<protein>
    <submittedName>
        <fullName evidence="2">Uncharacterized protein</fullName>
    </submittedName>
</protein>
<feature type="compositionally biased region" description="Polar residues" evidence="1">
    <location>
        <begin position="9"/>
        <end position="22"/>
    </location>
</feature>
<dbReference type="Proteomes" id="UP000256780">
    <property type="component" value="Unassembled WGS sequence"/>
</dbReference>
<reference evidence="3" key="1">
    <citation type="submission" date="2018-01" db="EMBL/GenBank/DDBJ databases">
        <authorList>
            <person name="Gaut B.S."/>
            <person name="Morton B.R."/>
            <person name="Clegg M.T."/>
            <person name="Duvall M.R."/>
        </authorList>
    </citation>
    <scope>NUCLEOTIDE SEQUENCE [LARGE SCALE GENOMIC DNA]</scope>
</reference>
<evidence type="ECO:0000313" key="2">
    <source>
        <dbReference type="EMBL" id="SOY74129.1"/>
    </source>
</evidence>
<feature type="compositionally biased region" description="Basic and acidic residues" evidence="1">
    <location>
        <begin position="38"/>
        <end position="47"/>
    </location>
</feature>
<evidence type="ECO:0000313" key="3">
    <source>
        <dbReference type="Proteomes" id="UP000256780"/>
    </source>
</evidence>
<feature type="region of interest" description="Disordered" evidence="1">
    <location>
        <begin position="1"/>
        <end position="47"/>
    </location>
</feature>
<name>A0A375CJW1_9BURK</name>
<gene>
    <name evidence="2" type="ORF">CBM2587_U30011</name>
</gene>
<organism evidence="2 3">
    <name type="scientific">Cupriavidus taiwanensis</name>
    <dbReference type="NCBI Taxonomy" id="164546"/>
    <lineage>
        <taxon>Bacteria</taxon>
        <taxon>Pseudomonadati</taxon>
        <taxon>Pseudomonadota</taxon>
        <taxon>Betaproteobacteria</taxon>
        <taxon>Burkholderiales</taxon>
        <taxon>Burkholderiaceae</taxon>
        <taxon>Cupriavidus</taxon>
    </lineage>
</organism>
<sequence length="135" mass="14923">MHDDLPQYSVLSGSTATGQSTHARVEPPKSSTWPKWATRRDRSDAQAGRCEIDRTRRVVRAVSRVEDAEGVWRGRQNVFKPSHSRQDTEIGPVTVAVGPVPTVLLMVSAQGQQQQRKQASEGAAAMLHESRQHLS</sequence>